<dbReference type="OrthoDB" id="9796140at2"/>
<keyword evidence="4 5" id="KW-0378">Hydrolase</keyword>
<keyword evidence="8" id="KW-1185">Reference proteome</keyword>
<dbReference type="GO" id="GO:0004518">
    <property type="term" value="F:nuclease activity"/>
    <property type="evidence" value="ECO:0007669"/>
    <property type="project" value="UniProtKB-KW"/>
</dbReference>
<dbReference type="InterPro" id="IPR006641">
    <property type="entry name" value="YqgF/RNaseH-like_dom"/>
</dbReference>
<dbReference type="InterPro" id="IPR005227">
    <property type="entry name" value="YqgF"/>
</dbReference>
<proteinExistence type="inferred from homology"/>
<evidence type="ECO:0000256" key="1">
    <source>
        <dbReference type="ARBA" id="ARBA00022490"/>
    </source>
</evidence>
<feature type="domain" description="YqgF/RNase H-like" evidence="6">
    <location>
        <begin position="5"/>
        <end position="105"/>
    </location>
</feature>
<keyword evidence="1 5" id="KW-0963">Cytoplasm</keyword>
<dbReference type="GO" id="GO:0005829">
    <property type="term" value="C:cytosol"/>
    <property type="evidence" value="ECO:0007669"/>
    <property type="project" value="TreeGrafter"/>
</dbReference>
<evidence type="ECO:0000256" key="3">
    <source>
        <dbReference type="ARBA" id="ARBA00022722"/>
    </source>
</evidence>
<dbReference type="NCBIfam" id="TIGR00250">
    <property type="entry name" value="RNAse_H_YqgF"/>
    <property type="match status" value="1"/>
</dbReference>
<evidence type="ECO:0000256" key="5">
    <source>
        <dbReference type="HAMAP-Rule" id="MF_00651"/>
    </source>
</evidence>
<dbReference type="GO" id="GO:0016788">
    <property type="term" value="F:hydrolase activity, acting on ester bonds"/>
    <property type="evidence" value="ECO:0007669"/>
    <property type="project" value="UniProtKB-UniRule"/>
</dbReference>
<dbReference type="SUPFAM" id="SSF53098">
    <property type="entry name" value="Ribonuclease H-like"/>
    <property type="match status" value="1"/>
</dbReference>
<evidence type="ECO:0000256" key="4">
    <source>
        <dbReference type="ARBA" id="ARBA00022801"/>
    </source>
</evidence>
<name>A0A2P1PXR2_9GAMM</name>
<dbReference type="CDD" id="cd16964">
    <property type="entry name" value="YqgF"/>
    <property type="match status" value="1"/>
</dbReference>
<comment type="subcellular location">
    <subcellularLocation>
        <location evidence="5">Cytoplasm</location>
    </subcellularLocation>
</comment>
<dbReference type="PANTHER" id="PTHR33317:SF4">
    <property type="entry name" value="POLYNUCLEOTIDYL TRANSFERASE, RIBONUCLEASE H-LIKE SUPERFAMILY PROTEIN"/>
    <property type="match status" value="1"/>
</dbReference>
<keyword evidence="3 5" id="KW-0540">Nuclease</keyword>
<organism evidence="7 8">
    <name type="scientific">Ahniella affigens</name>
    <dbReference type="NCBI Taxonomy" id="2021234"/>
    <lineage>
        <taxon>Bacteria</taxon>
        <taxon>Pseudomonadati</taxon>
        <taxon>Pseudomonadota</taxon>
        <taxon>Gammaproteobacteria</taxon>
        <taxon>Lysobacterales</taxon>
        <taxon>Rhodanobacteraceae</taxon>
        <taxon>Ahniella</taxon>
    </lineage>
</organism>
<dbReference type="Proteomes" id="UP000241074">
    <property type="component" value="Chromosome"/>
</dbReference>
<sequence>MTLNGVAFGFDYGGRRIGVAVGQSITGTASALAVISNSPQGPNWAELDKLVREWRPAALVIGLPVTVDGYDQAVTTASRAFADTLAARYQLPIHLQDERYSSRESEAQFKQLRQGGLARKKDAAMLDAAAAKRILERWLQGV</sequence>
<evidence type="ECO:0000313" key="7">
    <source>
        <dbReference type="EMBL" id="AVP99626.1"/>
    </source>
</evidence>
<gene>
    <name evidence="7" type="ORF">C7S18_21690</name>
</gene>
<reference evidence="7 8" key="2">
    <citation type="submission" date="2018-03" db="EMBL/GenBank/DDBJ databases">
        <authorList>
            <person name="Keele B.F."/>
        </authorList>
    </citation>
    <scope>NUCLEOTIDE SEQUENCE [LARGE SCALE GENOMIC DNA]</scope>
    <source>
        <strain evidence="7 8">D13</strain>
    </source>
</reference>
<reference evidence="7 8" key="1">
    <citation type="submission" date="2018-03" db="EMBL/GenBank/DDBJ databases">
        <title>Ahniella affigens gen. nov., sp. nov., a gammaproteobacterium isolated from sandy soil near a stream.</title>
        <authorList>
            <person name="Ko Y."/>
            <person name="Kim J.-H."/>
        </authorList>
    </citation>
    <scope>NUCLEOTIDE SEQUENCE [LARGE SCALE GENOMIC DNA]</scope>
    <source>
        <strain evidence="7 8">D13</strain>
    </source>
</reference>
<keyword evidence="2 5" id="KW-0690">Ribosome biogenesis</keyword>
<accession>A0A2P1PXR2</accession>
<dbReference type="AlphaFoldDB" id="A0A2P1PXR2"/>
<evidence type="ECO:0000313" key="8">
    <source>
        <dbReference type="Proteomes" id="UP000241074"/>
    </source>
</evidence>
<dbReference type="HAMAP" id="MF_00651">
    <property type="entry name" value="Nuclease_YqgF"/>
    <property type="match status" value="1"/>
</dbReference>
<dbReference type="SMART" id="SM00732">
    <property type="entry name" value="YqgFc"/>
    <property type="match status" value="1"/>
</dbReference>
<dbReference type="EMBL" id="CP027860">
    <property type="protein sequence ID" value="AVP99626.1"/>
    <property type="molecule type" value="Genomic_DNA"/>
</dbReference>
<protein>
    <recommendedName>
        <fullName evidence="5">Putative pre-16S rRNA nuclease</fullName>
        <ecNumber evidence="5">3.1.-.-</ecNumber>
    </recommendedName>
</protein>
<comment type="similarity">
    <text evidence="5">Belongs to the YqgF HJR family.</text>
</comment>
<comment type="function">
    <text evidence="5">Could be a nuclease involved in processing of the 5'-end of pre-16S rRNA.</text>
</comment>
<dbReference type="KEGG" id="xba:C7S18_21690"/>
<dbReference type="InterPro" id="IPR012337">
    <property type="entry name" value="RNaseH-like_sf"/>
</dbReference>
<dbReference type="Gene3D" id="3.30.420.140">
    <property type="entry name" value="YqgF/RNase H-like domain"/>
    <property type="match status" value="1"/>
</dbReference>
<evidence type="ECO:0000256" key="2">
    <source>
        <dbReference type="ARBA" id="ARBA00022517"/>
    </source>
</evidence>
<dbReference type="RefSeq" id="WP_106893543.1">
    <property type="nucleotide sequence ID" value="NZ_CP027860.1"/>
</dbReference>
<dbReference type="EC" id="3.1.-.-" evidence="5"/>
<evidence type="ECO:0000259" key="6">
    <source>
        <dbReference type="SMART" id="SM00732"/>
    </source>
</evidence>
<dbReference type="GO" id="GO:0000967">
    <property type="term" value="P:rRNA 5'-end processing"/>
    <property type="evidence" value="ECO:0007669"/>
    <property type="project" value="UniProtKB-UniRule"/>
</dbReference>
<dbReference type="Pfam" id="PF03652">
    <property type="entry name" value="RuvX"/>
    <property type="match status" value="1"/>
</dbReference>
<dbReference type="InterPro" id="IPR037027">
    <property type="entry name" value="YqgF/RNaseH-like_dom_sf"/>
</dbReference>
<dbReference type="PANTHER" id="PTHR33317">
    <property type="entry name" value="POLYNUCLEOTIDYL TRANSFERASE, RIBONUCLEASE H-LIKE SUPERFAMILY PROTEIN"/>
    <property type="match status" value="1"/>
</dbReference>